<dbReference type="RefSeq" id="WP_051623292.1">
    <property type="nucleotide sequence ID" value="NZ_JMIU01000002.1"/>
</dbReference>
<evidence type="ECO:0000256" key="1">
    <source>
        <dbReference type="SAM" id="Phobius"/>
    </source>
</evidence>
<keyword evidence="1" id="KW-0812">Transmembrane</keyword>
<comment type="caution">
    <text evidence="2">The sequence shown here is derived from an EMBL/GenBank/DDBJ whole genome shotgun (WGS) entry which is preliminary data.</text>
</comment>
<dbReference type="EMBL" id="JMIU01000002">
    <property type="protein sequence ID" value="KDN94678.1"/>
    <property type="molecule type" value="Genomic_DNA"/>
</dbReference>
<accession>A0A066ZLM0</accession>
<name>A0A066ZLM0_HYDMR</name>
<proteinExistence type="predicted"/>
<feature type="transmembrane region" description="Helical" evidence="1">
    <location>
        <begin position="88"/>
        <end position="107"/>
    </location>
</feature>
<sequence>MMATIEITKESFFIAAILGFFVRFVIQKIPSFWLHSLLNLPGTIAHETSHAIVSIFTFGKMTRFSIIPRRAGDKWVFGSIECANLNNFNAFPIAMAPLILLATPYFLGEIYAGHQLNVYFAAALWSITGIVCQASVPSAQDFKVAFTYWLGTFAWIGLIAFYLFPEQVQGIFLKII</sequence>
<keyword evidence="3" id="KW-1185">Reference proteome</keyword>
<dbReference type="STRING" id="28885.EI16_12325"/>
<reference evidence="2 3" key="1">
    <citation type="submission" date="2014-04" db="EMBL/GenBank/DDBJ databases">
        <title>Draft genome sequence of Hydrogenovibrio marinus MH-110, a model organism for aerobic H2 metabolism.</title>
        <authorList>
            <person name="Cha H.J."/>
            <person name="Jo B.H."/>
            <person name="Hwang B.H."/>
        </authorList>
    </citation>
    <scope>NUCLEOTIDE SEQUENCE [LARGE SCALE GENOMIC DNA]</scope>
    <source>
        <strain evidence="2 3">MH-110</strain>
    </source>
</reference>
<evidence type="ECO:0000313" key="3">
    <source>
        <dbReference type="Proteomes" id="UP000027341"/>
    </source>
</evidence>
<gene>
    <name evidence="2" type="ORF">EI16_12325</name>
</gene>
<dbReference type="Proteomes" id="UP000027341">
    <property type="component" value="Unassembled WGS sequence"/>
</dbReference>
<evidence type="ECO:0000313" key="2">
    <source>
        <dbReference type="EMBL" id="KDN94678.1"/>
    </source>
</evidence>
<dbReference type="AlphaFoldDB" id="A0A066ZLM0"/>
<keyword evidence="1" id="KW-0472">Membrane</keyword>
<feature type="transmembrane region" description="Helical" evidence="1">
    <location>
        <begin position="12"/>
        <end position="33"/>
    </location>
</feature>
<protein>
    <submittedName>
        <fullName evidence="2">Uncharacterized protein</fullName>
    </submittedName>
</protein>
<organism evidence="2 3">
    <name type="scientific">Hydrogenovibrio marinus</name>
    <dbReference type="NCBI Taxonomy" id="28885"/>
    <lineage>
        <taxon>Bacteria</taxon>
        <taxon>Pseudomonadati</taxon>
        <taxon>Pseudomonadota</taxon>
        <taxon>Gammaproteobacteria</taxon>
        <taxon>Thiotrichales</taxon>
        <taxon>Piscirickettsiaceae</taxon>
        <taxon>Hydrogenovibrio</taxon>
    </lineage>
</organism>
<keyword evidence="1" id="KW-1133">Transmembrane helix</keyword>
<feature type="transmembrane region" description="Helical" evidence="1">
    <location>
        <begin position="145"/>
        <end position="164"/>
    </location>
</feature>
<feature type="transmembrane region" description="Helical" evidence="1">
    <location>
        <begin position="119"/>
        <end position="139"/>
    </location>
</feature>